<dbReference type="SMART" id="SM00320">
    <property type="entry name" value="WD40"/>
    <property type="match status" value="7"/>
</dbReference>
<dbReference type="InterPro" id="IPR001680">
    <property type="entry name" value="WD40_rpt"/>
</dbReference>
<feature type="repeat" description="WD" evidence="3">
    <location>
        <begin position="25"/>
        <end position="66"/>
    </location>
</feature>
<feature type="repeat" description="WD" evidence="3">
    <location>
        <begin position="151"/>
        <end position="192"/>
    </location>
</feature>
<dbReference type="PROSITE" id="PS50082">
    <property type="entry name" value="WD_REPEATS_2"/>
    <property type="match status" value="4"/>
</dbReference>
<dbReference type="Proteomes" id="UP000714275">
    <property type="component" value="Unassembled WGS sequence"/>
</dbReference>
<reference evidence="5" key="1">
    <citation type="journal article" date="2020" name="New Phytol.">
        <title>Comparative genomics reveals dynamic genome evolution in host specialist ectomycorrhizal fungi.</title>
        <authorList>
            <person name="Lofgren L.A."/>
            <person name="Nguyen N.H."/>
            <person name="Vilgalys R."/>
            <person name="Ruytinx J."/>
            <person name="Liao H.L."/>
            <person name="Branco S."/>
            <person name="Kuo A."/>
            <person name="LaButti K."/>
            <person name="Lipzen A."/>
            <person name="Andreopoulos W."/>
            <person name="Pangilinan J."/>
            <person name="Riley R."/>
            <person name="Hundley H."/>
            <person name="Na H."/>
            <person name="Barry K."/>
            <person name="Grigoriev I.V."/>
            <person name="Stajich J.E."/>
            <person name="Kennedy P.G."/>
        </authorList>
    </citation>
    <scope>NUCLEOTIDE SEQUENCE</scope>
    <source>
        <strain evidence="5">DOB743</strain>
    </source>
</reference>
<dbReference type="Pfam" id="PF00400">
    <property type="entry name" value="WD40"/>
    <property type="match status" value="5"/>
</dbReference>
<feature type="region of interest" description="Disordered" evidence="4">
    <location>
        <begin position="1"/>
        <end position="21"/>
    </location>
</feature>
<organism evidence="5 6">
    <name type="scientific">Suillus placidus</name>
    <dbReference type="NCBI Taxonomy" id="48579"/>
    <lineage>
        <taxon>Eukaryota</taxon>
        <taxon>Fungi</taxon>
        <taxon>Dikarya</taxon>
        <taxon>Basidiomycota</taxon>
        <taxon>Agaricomycotina</taxon>
        <taxon>Agaricomycetes</taxon>
        <taxon>Agaricomycetidae</taxon>
        <taxon>Boletales</taxon>
        <taxon>Suillineae</taxon>
        <taxon>Suillaceae</taxon>
        <taxon>Suillus</taxon>
    </lineage>
</organism>
<dbReference type="InterPro" id="IPR015943">
    <property type="entry name" value="WD40/YVTN_repeat-like_dom_sf"/>
</dbReference>
<evidence type="ECO:0000313" key="6">
    <source>
        <dbReference type="Proteomes" id="UP000714275"/>
    </source>
</evidence>
<keyword evidence="1 3" id="KW-0853">WD repeat</keyword>
<comment type="caution">
    <text evidence="5">The sequence shown here is derived from an EMBL/GenBank/DDBJ whole genome shotgun (WGS) entry which is preliminary data.</text>
</comment>
<dbReference type="PROSITE" id="PS00678">
    <property type="entry name" value="WD_REPEATS_1"/>
    <property type="match status" value="2"/>
</dbReference>
<evidence type="ECO:0000256" key="2">
    <source>
        <dbReference type="ARBA" id="ARBA00022737"/>
    </source>
</evidence>
<dbReference type="Gene3D" id="2.130.10.10">
    <property type="entry name" value="YVTN repeat-like/Quinoprotein amine dehydrogenase"/>
    <property type="match status" value="3"/>
</dbReference>
<dbReference type="PROSITE" id="PS50294">
    <property type="entry name" value="WD_REPEATS_REGION"/>
    <property type="match status" value="3"/>
</dbReference>
<gene>
    <name evidence="5" type="ORF">EV702DRAFT_601779</name>
</gene>
<accession>A0A9P7A3C0</accession>
<sequence>MLAAASHDGASSNSPGKEHIHRNTIGSHERRAWCVAPFPDNERVVSASDDDTVVVWKFRTKEKEHCWSHKGATAVSVSHDGKKVVSGGRDCALQLWDAESGKHLAGPWKLHKQRIWSVSWSPDGNHIASCSANSTLIICNADSGEPIFEPIPTEQTAAHAVAYSPNGESVATGGQDFTIKIWDARKGHIQATLCGHTMAVSSVAWTKDGNQVISGSVDHTVRIWGIAERKEVCPEIRAHSHAINYIAVSAHVFVTASVDHAYLWHLKTRQRLSGPFELSKCDEANGVALSDDENTLAACTERGKVYTWNIGKITSAIHRGDAEDSKFSDIDDVDVTGLPDQDLPPGFFSVCVHLSISYNCITNLSIRIWAQMGPERLPHGHGMVTGGQVSLCGNDW</sequence>
<proteinExistence type="predicted"/>
<feature type="repeat" description="WD" evidence="3">
    <location>
        <begin position="193"/>
        <end position="234"/>
    </location>
</feature>
<dbReference type="PRINTS" id="PR00320">
    <property type="entry name" value="GPROTEINBRPT"/>
</dbReference>
<protein>
    <submittedName>
        <fullName evidence="5">WD40-repeat-containing domain protein</fullName>
    </submittedName>
</protein>
<evidence type="ECO:0000256" key="3">
    <source>
        <dbReference type="PROSITE-ProRule" id="PRU00221"/>
    </source>
</evidence>
<dbReference type="InterPro" id="IPR019775">
    <property type="entry name" value="WD40_repeat_CS"/>
</dbReference>
<dbReference type="InterPro" id="IPR020472">
    <property type="entry name" value="WD40_PAC1"/>
</dbReference>
<keyword evidence="2" id="KW-0677">Repeat</keyword>
<feature type="repeat" description="WD" evidence="3">
    <location>
        <begin position="73"/>
        <end position="106"/>
    </location>
</feature>
<keyword evidence="6" id="KW-1185">Reference proteome</keyword>
<dbReference type="InterPro" id="IPR036322">
    <property type="entry name" value="WD40_repeat_dom_sf"/>
</dbReference>
<name>A0A9P7A3C0_9AGAM</name>
<dbReference type="CDD" id="cd00200">
    <property type="entry name" value="WD40"/>
    <property type="match status" value="1"/>
</dbReference>
<evidence type="ECO:0000256" key="1">
    <source>
        <dbReference type="ARBA" id="ARBA00022574"/>
    </source>
</evidence>
<dbReference type="OrthoDB" id="674604at2759"/>
<dbReference type="SUPFAM" id="SSF50978">
    <property type="entry name" value="WD40 repeat-like"/>
    <property type="match status" value="1"/>
</dbReference>
<evidence type="ECO:0000256" key="4">
    <source>
        <dbReference type="SAM" id="MobiDB-lite"/>
    </source>
</evidence>
<dbReference type="EMBL" id="JABBWD010000005">
    <property type="protein sequence ID" value="KAG1781705.1"/>
    <property type="molecule type" value="Genomic_DNA"/>
</dbReference>
<dbReference type="PANTHER" id="PTHR19848:SF8">
    <property type="entry name" value="F-BOX AND WD REPEAT DOMAIN CONTAINING 7"/>
    <property type="match status" value="1"/>
</dbReference>
<evidence type="ECO:0000313" key="5">
    <source>
        <dbReference type="EMBL" id="KAG1781705.1"/>
    </source>
</evidence>
<dbReference type="PANTHER" id="PTHR19848">
    <property type="entry name" value="WD40 REPEAT PROTEIN"/>
    <property type="match status" value="1"/>
</dbReference>
<dbReference type="AlphaFoldDB" id="A0A9P7A3C0"/>